<accession>A0A921UEM1</accession>
<dbReference type="GO" id="GO:0140825">
    <property type="term" value="F:lactoperoxidase activity"/>
    <property type="evidence" value="ECO:0007669"/>
    <property type="project" value="UniProtKB-EC"/>
</dbReference>
<dbReference type="InterPro" id="IPR002016">
    <property type="entry name" value="Haem_peroxidase"/>
</dbReference>
<evidence type="ECO:0000256" key="9">
    <source>
        <dbReference type="ARBA" id="ARBA00022729"/>
    </source>
</evidence>
<evidence type="ECO:0000256" key="12">
    <source>
        <dbReference type="ARBA" id="ARBA00023004"/>
    </source>
</evidence>
<sequence>MARSGNNVVVHVLVAMVVLWDGAAAGAAALPLPDLETTTTMNDTVTGSLSADFHLESCPDLHSMVRSAVQAARNQDVQITAGLLRIFFHDCFPQGCDASLLLDKTHPGSEQHVHPQNAGLNHKALQLIESIRDMVHRRCGERSVSCADILAVATSHAVNLAGGPFINMQLGHRDSVDPAQPWQVQTLPAPTADVTTLFNSFAGKGFVNAIDVVALSGAHTVGKARCSSFSDRTNNPNDDGFARELAAFCAGDGNRQHNLDVITPDSFDNRYFADLINRKGVLTSDQALTNDGRTAWIVNVFAHDQANFFQKFAQAMEKMSRLTSPGGVKARRNCFKRDAGVNIQTTVAAAGSGDDESQLAASA</sequence>
<keyword evidence="15 21" id="KW-0376">Hydrogen peroxide</keyword>
<comment type="similarity">
    <text evidence="3">Belongs to the peroxidase family. Ascorbate peroxidase subfamily.</text>
</comment>
<feature type="disulfide bond" evidence="20">
    <location>
        <begin position="226"/>
        <end position="249"/>
    </location>
</feature>
<keyword evidence="13 20" id="KW-1015">Disulfide bond</keyword>
<feature type="active site" description="Proton acceptor" evidence="16">
    <location>
        <position position="89"/>
    </location>
</feature>
<evidence type="ECO:0000256" key="3">
    <source>
        <dbReference type="ARBA" id="ARBA00006873"/>
    </source>
</evidence>
<feature type="binding site" evidence="18">
    <location>
        <position position="97"/>
    </location>
    <ligand>
        <name>Ca(2+)</name>
        <dbReference type="ChEBI" id="CHEBI:29108"/>
        <label>1</label>
    </ligand>
</feature>
<keyword evidence="6 21" id="KW-0575">Peroxidase</keyword>
<dbReference type="InterPro" id="IPR000823">
    <property type="entry name" value="Peroxidase_pln"/>
</dbReference>
<evidence type="ECO:0000256" key="8">
    <source>
        <dbReference type="ARBA" id="ARBA00022723"/>
    </source>
</evidence>
<dbReference type="FunFam" id="1.10.520.10:FF:000009">
    <property type="entry name" value="Peroxidase"/>
    <property type="match status" value="1"/>
</dbReference>
<evidence type="ECO:0000256" key="6">
    <source>
        <dbReference type="ARBA" id="ARBA00022559"/>
    </source>
</evidence>
<feature type="disulfide bond" evidence="20">
    <location>
        <begin position="58"/>
        <end position="139"/>
    </location>
</feature>
<evidence type="ECO:0000256" key="21">
    <source>
        <dbReference type="RuleBase" id="RU362060"/>
    </source>
</evidence>
<keyword evidence="7 21" id="KW-0349">Heme</keyword>
<keyword evidence="9 21" id="KW-0732">Signal</keyword>
<evidence type="ECO:0000256" key="2">
    <source>
        <dbReference type="ARBA" id="ARBA00004613"/>
    </source>
</evidence>
<dbReference type="SUPFAM" id="SSF48113">
    <property type="entry name" value="Heme-dependent peroxidases"/>
    <property type="match status" value="1"/>
</dbReference>
<evidence type="ECO:0000256" key="15">
    <source>
        <dbReference type="ARBA" id="ARBA00023324"/>
    </source>
</evidence>
<feature type="disulfide bond" evidence="20">
    <location>
        <begin position="146"/>
        <end position="334"/>
    </location>
</feature>
<keyword evidence="10 18" id="KW-0106">Calcium</keyword>
<comment type="caution">
    <text evidence="23">The sequence shown here is derived from an EMBL/GenBank/DDBJ whole genome shotgun (WGS) entry which is preliminary data.</text>
</comment>
<feature type="domain" description="Plant heme peroxidase family profile" evidence="22">
    <location>
        <begin position="48"/>
        <end position="338"/>
    </location>
</feature>
<evidence type="ECO:0000313" key="24">
    <source>
        <dbReference type="Proteomes" id="UP000807115"/>
    </source>
</evidence>
<feature type="binding site" evidence="18">
    <location>
        <position position="99"/>
    </location>
    <ligand>
        <name>Ca(2+)</name>
        <dbReference type="ChEBI" id="CHEBI:29108"/>
        <label>1</label>
    </ligand>
</feature>
<feature type="binding site" evidence="17">
    <location>
        <position position="188"/>
    </location>
    <ligand>
        <name>substrate</name>
    </ligand>
</feature>
<dbReference type="Gene3D" id="1.10.520.10">
    <property type="match status" value="1"/>
</dbReference>
<dbReference type="PROSITE" id="PS50873">
    <property type="entry name" value="PEROXIDASE_4"/>
    <property type="match status" value="1"/>
</dbReference>
<dbReference type="InterPro" id="IPR019793">
    <property type="entry name" value="Peroxidases_heam-ligand_BS"/>
</dbReference>
<evidence type="ECO:0000259" key="22">
    <source>
        <dbReference type="PROSITE" id="PS50873"/>
    </source>
</evidence>
<evidence type="ECO:0000256" key="20">
    <source>
        <dbReference type="PIRSR" id="PIRSR600823-5"/>
    </source>
</evidence>
<feature type="binding site" evidence="18">
    <location>
        <position position="260"/>
    </location>
    <ligand>
        <name>Ca(2+)</name>
        <dbReference type="ChEBI" id="CHEBI:29108"/>
        <label>2</label>
    </ligand>
</feature>
<dbReference type="EC" id="1.11.1.7" evidence="4 21"/>
<comment type="function">
    <text evidence="21">Removal of H(2)O(2), oxidation of toxic reductants, biosynthesis and degradation of lignin, suberization, auxin catabolism, response to environmental stresses such as wounding, pathogen attack and oxidative stress.</text>
</comment>
<comment type="similarity">
    <text evidence="21">Belongs to the peroxidase family. Classical plant (class III) peroxidase subfamily.</text>
</comment>
<keyword evidence="14" id="KW-0325">Glycoprotein</keyword>
<feature type="binding site" evidence="18">
    <location>
        <position position="220"/>
    </location>
    <ligand>
        <name>Ca(2+)</name>
        <dbReference type="ChEBI" id="CHEBI:29108"/>
        <label>2</label>
    </ligand>
</feature>
<evidence type="ECO:0000256" key="10">
    <source>
        <dbReference type="ARBA" id="ARBA00022837"/>
    </source>
</evidence>
<dbReference type="GO" id="GO:0005576">
    <property type="term" value="C:extracellular region"/>
    <property type="evidence" value="ECO:0007669"/>
    <property type="project" value="UniProtKB-SubCell"/>
</dbReference>
<comment type="catalytic activity">
    <reaction evidence="1 21">
        <text>2 a phenolic donor + H2O2 = 2 a phenolic radical donor + 2 H2O</text>
        <dbReference type="Rhea" id="RHEA:56136"/>
        <dbReference type="ChEBI" id="CHEBI:15377"/>
        <dbReference type="ChEBI" id="CHEBI:16240"/>
        <dbReference type="ChEBI" id="CHEBI:139520"/>
        <dbReference type="ChEBI" id="CHEBI:139521"/>
        <dbReference type="EC" id="1.11.1.7"/>
    </reaction>
</comment>
<evidence type="ECO:0000256" key="4">
    <source>
        <dbReference type="ARBA" id="ARBA00012313"/>
    </source>
</evidence>
<dbReference type="Gene3D" id="1.10.420.10">
    <property type="entry name" value="Peroxidase, domain 2"/>
    <property type="match status" value="1"/>
</dbReference>
<evidence type="ECO:0000256" key="11">
    <source>
        <dbReference type="ARBA" id="ARBA00023002"/>
    </source>
</evidence>
<evidence type="ECO:0000256" key="14">
    <source>
        <dbReference type="ARBA" id="ARBA00023180"/>
    </source>
</evidence>
<keyword evidence="11 21" id="KW-0560">Oxidoreductase</keyword>
<dbReference type="PRINTS" id="PR00461">
    <property type="entry name" value="PLPEROXIDASE"/>
</dbReference>
<evidence type="ECO:0000256" key="1">
    <source>
        <dbReference type="ARBA" id="ARBA00000189"/>
    </source>
</evidence>
<comment type="cofactor">
    <cofactor evidence="18 21">
        <name>Ca(2+)</name>
        <dbReference type="ChEBI" id="CHEBI:29108"/>
    </cofactor>
    <text evidence="18 21">Binds 2 calcium ions per subunit.</text>
</comment>
<evidence type="ECO:0000256" key="13">
    <source>
        <dbReference type="ARBA" id="ARBA00023157"/>
    </source>
</evidence>
<keyword evidence="5 21" id="KW-0964">Secreted</keyword>
<feature type="chain" id="PRO_5038154228" description="Peroxidase" evidence="21">
    <location>
        <begin position="26"/>
        <end position="363"/>
    </location>
</feature>
<feature type="disulfide bond" evidence="20">
    <location>
        <begin position="91"/>
        <end position="96"/>
    </location>
</feature>
<name>A0A921UEM1_SORBI</name>
<keyword evidence="12 18" id="KW-0408">Iron</keyword>
<dbReference type="PRINTS" id="PR00458">
    <property type="entry name" value="PEROXIDASE"/>
</dbReference>
<evidence type="ECO:0000256" key="17">
    <source>
        <dbReference type="PIRSR" id="PIRSR600823-2"/>
    </source>
</evidence>
<dbReference type="InterPro" id="IPR019794">
    <property type="entry name" value="Peroxidases_AS"/>
</dbReference>
<dbReference type="GO" id="GO:0046872">
    <property type="term" value="F:metal ion binding"/>
    <property type="evidence" value="ECO:0007669"/>
    <property type="project" value="UniProtKB-UniRule"/>
</dbReference>
<dbReference type="InterPro" id="IPR010255">
    <property type="entry name" value="Haem_peroxidase_sf"/>
</dbReference>
<evidence type="ECO:0000256" key="16">
    <source>
        <dbReference type="PIRSR" id="PIRSR600823-1"/>
    </source>
</evidence>
<organism evidence="23 24">
    <name type="scientific">Sorghum bicolor</name>
    <name type="common">Sorghum</name>
    <name type="synonym">Sorghum vulgare</name>
    <dbReference type="NCBI Taxonomy" id="4558"/>
    <lineage>
        <taxon>Eukaryota</taxon>
        <taxon>Viridiplantae</taxon>
        <taxon>Streptophyta</taxon>
        <taxon>Embryophyta</taxon>
        <taxon>Tracheophyta</taxon>
        <taxon>Spermatophyta</taxon>
        <taxon>Magnoliopsida</taxon>
        <taxon>Liliopsida</taxon>
        <taxon>Poales</taxon>
        <taxon>Poaceae</taxon>
        <taxon>PACMAD clade</taxon>
        <taxon>Panicoideae</taxon>
        <taxon>Andropogonodae</taxon>
        <taxon>Andropogoneae</taxon>
        <taxon>Sorghinae</taxon>
        <taxon>Sorghum</taxon>
    </lineage>
</organism>
<dbReference type="OMA" id="HENNDGF"/>
<feature type="binding site" evidence="18">
    <location>
        <position position="268"/>
    </location>
    <ligand>
        <name>Ca(2+)</name>
        <dbReference type="ChEBI" id="CHEBI:29108"/>
        <label>2</label>
    </ligand>
</feature>
<feature type="binding site" evidence="18">
    <location>
        <position position="90"/>
    </location>
    <ligand>
        <name>Ca(2+)</name>
        <dbReference type="ChEBI" id="CHEBI:29108"/>
        <label>1</label>
    </ligand>
</feature>
<reference evidence="23" key="1">
    <citation type="journal article" date="2019" name="BMC Genomics">
        <title>A new reference genome for Sorghum bicolor reveals high levels of sequence similarity between sweet and grain genotypes: implications for the genetics of sugar metabolism.</title>
        <authorList>
            <person name="Cooper E.A."/>
            <person name="Brenton Z.W."/>
            <person name="Flinn B.S."/>
            <person name="Jenkins J."/>
            <person name="Shu S."/>
            <person name="Flowers D."/>
            <person name="Luo F."/>
            <person name="Wang Y."/>
            <person name="Xia P."/>
            <person name="Barry K."/>
            <person name="Daum C."/>
            <person name="Lipzen A."/>
            <person name="Yoshinaga Y."/>
            <person name="Schmutz J."/>
            <person name="Saski C."/>
            <person name="Vermerris W."/>
            <person name="Kresovich S."/>
        </authorList>
    </citation>
    <scope>NUCLEOTIDE SEQUENCE</scope>
</reference>
<dbReference type="AlphaFoldDB" id="A0A921UEM1"/>
<feature type="signal peptide" evidence="21">
    <location>
        <begin position="1"/>
        <end position="25"/>
    </location>
</feature>
<dbReference type="InterPro" id="IPR033905">
    <property type="entry name" value="Secretory_peroxidase"/>
</dbReference>
<dbReference type="PANTHER" id="PTHR31517">
    <property type="match status" value="1"/>
</dbReference>
<dbReference type="EMBL" id="CM027685">
    <property type="protein sequence ID" value="KAG0528250.1"/>
    <property type="molecule type" value="Genomic_DNA"/>
</dbReference>
<evidence type="ECO:0000256" key="5">
    <source>
        <dbReference type="ARBA" id="ARBA00022525"/>
    </source>
</evidence>
<dbReference type="PROSITE" id="PS00435">
    <property type="entry name" value="PEROXIDASE_1"/>
    <property type="match status" value="1"/>
</dbReference>
<feature type="binding site" description="axial binding residue" evidence="18">
    <location>
        <position position="219"/>
    </location>
    <ligand>
        <name>heme b</name>
        <dbReference type="ChEBI" id="CHEBI:60344"/>
    </ligand>
    <ligandPart>
        <name>Fe</name>
        <dbReference type="ChEBI" id="CHEBI:18248"/>
    </ligandPart>
</feature>
<comment type="subcellular location">
    <subcellularLocation>
        <location evidence="2 21">Secreted</location>
    </subcellularLocation>
</comment>
<feature type="binding site" evidence="18">
    <location>
        <position position="95"/>
    </location>
    <ligand>
        <name>Ca(2+)</name>
        <dbReference type="ChEBI" id="CHEBI:29108"/>
        <label>1</label>
    </ligand>
</feature>
<protein>
    <recommendedName>
        <fullName evidence="4 21">Peroxidase</fullName>
        <ecNumber evidence="4 21">1.11.1.7</ecNumber>
    </recommendedName>
</protein>
<keyword evidence="8 18" id="KW-0479">Metal-binding</keyword>
<dbReference type="Proteomes" id="UP000807115">
    <property type="component" value="Chromosome 6"/>
</dbReference>
<dbReference type="CDD" id="cd00693">
    <property type="entry name" value="secretory_peroxidase"/>
    <property type="match status" value="1"/>
</dbReference>
<dbReference type="GO" id="GO:0006979">
    <property type="term" value="P:response to oxidative stress"/>
    <property type="evidence" value="ECO:0007669"/>
    <property type="project" value="UniProtKB-UniRule"/>
</dbReference>
<comment type="cofactor">
    <cofactor evidence="18 21">
        <name>heme b</name>
        <dbReference type="ChEBI" id="CHEBI:60344"/>
    </cofactor>
    <text evidence="18 21">Binds 1 heme b (iron(II)-protoporphyrin IX) group per subunit.</text>
</comment>
<evidence type="ECO:0000256" key="18">
    <source>
        <dbReference type="PIRSR" id="PIRSR600823-3"/>
    </source>
</evidence>
<evidence type="ECO:0000313" key="23">
    <source>
        <dbReference type="EMBL" id="KAG0528250.1"/>
    </source>
</evidence>
<dbReference type="GO" id="GO:0042744">
    <property type="term" value="P:hydrogen peroxide catabolic process"/>
    <property type="evidence" value="ECO:0007669"/>
    <property type="project" value="UniProtKB-KW"/>
</dbReference>
<dbReference type="Gramene" id="EES13152">
    <property type="protein sequence ID" value="EES13152"/>
    <property type="gene ID" value="SORBI_3006G277700"/>
</dbReference>
<dbReference type="KEGG" id="sbi:8055467"/>
<dbReference type="PROSITE" id="PS00436">
    <property type="entry name" value="PEROXIDASE_2"/>
    <property type="match status" value="1"/>
</dbReference>
<proteinExistence type="inferred from homology"/>
<reference evidence="23" key="2">
    <citation type="submission" date="2020-10" db="EMBL/GenBank/DDBJ databases">
        <authorList>
            <person name="Cooper E.A."/>
            <person name="Brenton Z.W."/>
            <person name="Flinn B.S."/>
            <person name="Jenkins J."/>
            <person name="Shu S."/>
            <person name="Flowers D."/>
            <person name="Luo F."/>
            <person name="Wang Y."/>
            <person name="Xia P."/>
            <person name="Barry K."/>
            <person name="Daum C."/>
            <person name="Lipzen A."/>
            <person name="Yoshinaga Y."/>
            <person name="Schmutz J."/>
            <person name="Saski C."/>
            <person name="Vermerris W."/>
            <person name="Kresovich S."/>
        </authorList>
    </citation>
    <scope>NUCLEOTIDE SEQUENCE</scope>
</reference>
<dbReference type="OrthoDB" id="2113341at2759"/>
<gene>
    <name evidence="23" type="ORF">BDA96_06G302200</name>
</gene>
<feature type="site" description="Transition state stabilizer" evidence="19">
    <location>
        <position position="85"/>
    </location>
</feature>
<evidence type="ECO:0000256" key="7">
    <source>
        <dbReference type="ARBA" id="ARBA00022617"/>
    </source>
</evidence>
<dbReference type="PANTHER" id="PTHR31517:SF51">
    <property type="entry name" value="PEROXIDASE 55"/>
    <property type="match status" value="1"/>
</dbReference>
<dbReference type="GO" id="GO:0020037">
    <property type="term" value="F:heme binding"/>
    <property type="evidence" value="ECO:0007669"/>
    <property type="project" value="UniProtKB-UniRule"/>
</dbReference>
<feature type="binding site" evidence="18">
    <location>
        <position position="263"/>
    </location>
    <ligand>
        <name>Ca(2+)</name>
        <dbReference type="ChEBI" id="CHEBI:29108"/>
        <label>2</label>
    </ligand>
</feature>
<evidence type="ECO:0000256" key="19">
    <source>
        <dbReference type="PIRSR" id="PIRSR600823-4"/>
    </source>
</evidence>
<dbReference type="Pfam" id="PF00141">
    <property type="entry name" value="peroxidase"/>
    <property type="match status" value="1"/>
</dbReference>
<dbReference type="FunFam" id="1.10.420.10:FF:000006">
    <property type="entry name" value="Peroxidase"/>
    <property type="match status" value="1"/>
</dbReference>